<dbReference type="SMART" id="SM00198">
    <property type="entry name" value="SCP"/>
    <property type="match status" value="1"/>
</dbReference>
<dbReference type="PANTHER" id="PTHR10334">
    <property type="entry name" value="CYSTEINE-RICH SECRETORY PROTEIN-RELATED"/>
    <property type="match status" value="1"/>
</dbReference>
<sequence length="223" mass="23771">MNSLFIILTCMTGKSLSITFFLASLPGVYSQFTAIGQQEIVDAHNKLRSSLAKGTYVAKGAKQPSATNMKKMIWDATVATSAQNYANTCPTGHSKGSGYGENLYWSWTSGKPSALDTYGTVASAAWEKEFQDYGLNSLTMDNALFNSGIGHATQMAWANSNLIGCGVKNCGPDSTMNNMNRISVVCQYKAPGNYMGETIYQQGSTCSKCADSAKCDTASGLCA</sequence>
<dbReference type="PRINTS" id="PR00837">
    <property type="entry name" value="V5TPXLIKE"/>
</dbReference>
<dbReference type="PRINTS" id="PR00838">
    <property type="entry name" value="V5ALLERGEN"/>
</dbReference>
<dbReference type="Gene3D" id="3.40.33.10">
    <property type="entry name" value="CAP"/>
    <property type="match status" value="1"/>
</dbReference>
<dbReference type="CDD" id="cd05380">
    <property type="entry name" value="CAP_euk"/>
    <property type="match status" value="1"/>
</dbReference>
<name>E3NR48_CAERE</name>
<dbReference type="FunFam" id="3.40.33.10:FF:000013">
    <property type="entry name" value="SCP-Like extracellular protein"/>
    <property type="match status" value="1"/>
</dbReference>
<dbReference type="OMA" id="CGYAYYI"/>
<dbReference type="FunCoup" id="E3NR48">
    <property type="interactions" value="73"/>
</dbReference>
<dbReference type="AlphaFoldDB" id="E3NR48"/>
<accession>E3NR48</accession>
<dbReference type="STRING" id="31234.E3NR48"/>
<dbReference type="InterPro" id="IPR035940">
    <property type="entry name" value="CAP_sf"/>
</dbReference>
<dbReference type="HOGENOM" id="CLU_035730_7_1_1"/>
<protein>
    <recommendedName>
        <fullName evidence="1">SCP domain-containing protein</fullName>
    </recommendedName>
</protein>
<feature type="domain" description="SCP" evidence="1">
    <location>
        <begin position="35"/>
        <end position="196"/>
    </location>
</feature>
<proteinExistence type="predicted"/>
<evidence type="ECO:0000313" key="3">
    <source>
        <dbReference type="Proteomes" id="UP000008281"/>
    </source>
</evidence>
<dbReference type="EMBL" id="DS269645">
    <property type="protein sequence ID" value="EFO87070.1"/>
    <property type="molecule type" value="Genomic_DNA"/>
</dbReference>
<evidence type="ECO:0000313" key="2">
    <source>
        <dbReference type="EMBL" id="EFO87070.1"/>
    </source>
</evidence>
<organism evidence="3">
    <name type="scientific">Caenorhabditis remanei</name>
    <name type="common">Caenorhabditis vulgaris</name>
    <dbReference type="NCBI Taxonomy" id="31234"/>
    <lineage>
        <taxon>Eukaryota</taxon>
        <taxon>Metazoa</taxon>
        <taxon>Ecdysozoa</taxon>
        <taxon>Nematoda</taxon>
        <taxon>Chromadorea</taxon>
        <taxon>Rhabditida</taxon>
        <taxon>Rhabditina</taxon>
        <taxon>Rhabditomorpha</taxon>
        <taxon>Rhabditoidea</taxon>
        <taxon>Rhabditidae</taxon>
        <taxon>Peloderinae</taxon>
        <taxon>Caenorhabditis</taxon>
    </lineage>
</organism>
<dbReference type="Proteomes" id="UP000008281">
    <property type="component" value="Unassembled WGS sequence"/>
</dbReference>
<dbReference type="InParanoid" id="E3NR48"/>
<gene>
    <name evidence="2" type="ORF">CRE_29275</name>
</gene>
<dbReference type="Pfam" id="PF00188">
    <property type="entry name" value="CAP"/>
    <property type="match status" value="1"/>
</dbReference>
<reference evidence="2" key="1">
    <citation type="submission" date="2007-07" db="EMBL/GenBank/DDBJ databases">
        <title>PCAP assembly of the Caenorhabditis remanei genome.</title>
        <authorList>
            <consortium name="The Caenorhabditis remanei Sequencing Consortium"/>
            <person name="Wilson R.K."/>
        </authorList>
    </citation>
    <scope>NUCLEOTIDE SEQUENCE [LARGE SCALE GENOMIC DNA]</scope>
    <source>
        <strain evidence="2">PB4641</strain>
    </source>
</reference>
<dbReference type="eggNOG" id="KOG3017">
    <property type="taxonomic scope" value="Eukaryota"/>
</dbReference>
<keyword evidence="3" id="KW-1185">Reference proteome</keyword>
<dbReference type="InterPro" id="IPR014044">
    <property type="entry name" value="CAP_dom"/>
</dbReference>
<dbReference type="InterPro" id="IPR002413">
    <property type="entry name" value="V5_allergen-like"/>
</dbReference>
<dbReference type="OrthoDB" id="5876828at2759"/>
<dbReference type="SUPFAM" id="SSF55797">
    <property type="entry name" value="PR-1-like"/>
    <property type="match status" value="1"/>
</dbReference>
<evidence type="ECO:0000259" key="1">
    <source>
        <dbReference type="SMART" id="SM00198"/>
    </source>
</evidence>
<dbReference type="InterPro" id="IPR001283">
    <property type="entry name" value="CRISP-related"/>
</dbReference>